<dbReference type="GO" id="GO:0004674">
    <property type="term" value="F:protein serine/threonine kinase activity"/>
    <property type="evidence" value="ECO:0007669"/>
    <property type="project" value="UniProtKB-KW"/>
</dbReference>
<dbReference type="InterPro" id="IPR000719">
    <property type="entry name" value="Prot_kinase_dom"/>
</dbReference>
<dbReference type="PROSITE" id="PS50011">
    <property type="entry name" value="PROTEIN_KINASE_DOM"/>
    <property type="match status" value="1"/>
</dbReference>
<comment type="caution">
    <text evidence="9">The sequence shown here is derived from an EMBL/GenBank/DDBJ whole genome shotgun (WGS) entry which is preliminary data.</text>
</comment>
<keyword evidence="10" id="KW-1185">Reference proteome</keyword>
<dbReference type="PROSITE" id="PS00107">
    <property type="entry name" value="PROTEIN_KINASE_ATP"/>
    <property type="match status" value="1"/>
</dbReference>
<proteinExistence type="predicted"/>
<accession>A0A6I4MRS5</accession>
<dbReference type="PANTHER" id="PTHR43289:SF6">
    <property type="entry name" value="SERINE_THREONINE-PROTEIN KINASE NEKL-3"/>
    <property type="match status" value="1"/>
</dbReference>
<dbReference type="Proteomes" id="UP000462055">
    <property type="component" value="Unassembled WGS sequence"/>
</dbReference>
<organism evidence="9 10">
    <name type="scientific">Actinomadura physcomitrii</name>
    <dbReference type="NCBI Taxonomy" id="2650748"/>
    <lineage>
        <taxon>Bacteria</taxon>
        <taxon>Bacillati</taxon>
        <taxon>Actinomycetota</taxon>
        <taxon>Actinomycetes</taxon>
        <taxon>Streptosporangiales</taxon>
        <taxon>Thermomonosporaceae</taxon>
        <taxon>Actinomadura</taxon>
    </lineage>
</organism>
<evidence type="ECO:0000313" key="9">
    <source>
        <dbReference type="EMBL" id="MWA06517.1"/>
    </source>
</evidence>
<evidence type="ECO:0000256" key="3">
    <source>
        <dbReference type="ARBA" id="ARBA00022679"/>
    </source>
</evidence>
<evidence type="ECO:0000256" key="5">
    <source>
        <dbReference type="ARBA" id="ARBA00022777"/>
    </source>
</evidence>
<dbReference type="GO" id="GO:0005524">
    <property type="term" value="F:ATP binding"/>
    <property type="evidence" value="ECO:0007669"/>
    <property type="project" value="UniProtKB-UniRule"/>
</dbReference>
<sequence>MARHSEPVSAGLVVNGRDQTPGAEKIADRYVRGAPLGLGGMGELWEGTDTRLNRAVAIKLIRPARHIDEDTARRRFYREARILGRLRHPGIPVLYDFGPHGDDLFIVMELVEGAMTLRDLVAERGPELLPIGWAGAIGAQLCAALAAAHRAGLIHRDLTPSNVVLTRSGTLKILDFGVAMAVDTAEFSEITHPGEVPGSLFYTAPEIDGHTKADARSDLYSLGCLLYELLAGRRAFQAASAIEELRRHHTEEPTALSDIRDNVPEDLEQVVSALLAKEPENRPADAAQVFDALISHANGLTPLPTLPLKPGDPDRMYALAVASLPNYPAKP</sequence>
<feature type="domain" description="Protein kinase" evidence="8">
    <location>
        <begin position="30"/>
        <end position="294"/>
    </location>
</feature>
<dbReference type="Pfam" id="PF00069">
    <property type="entry name" value="Pkinase"/>
    <property type="match status" value="1"/>
</dbReference>
<dbReference type="InterPro" id="IPR017441">
    <property type="entry name" value="Protein_kinase_ATP_BS"/>
</dbReference>
<dbReference type="PROSITE" id="PS00109">
    <property type="entry name" value="PROTEIN_KINASE_TYR"/>
    <property type="match status" value="1"/>
</dbReference>
<keyword evidence="4 7" id="KW-0547">Nucleotide-binding</keyword>
<name>A0A6I4MRS5_9ACTN</name>
<evidence type="ECO:0000256" key="2">
    <source>
        <dbReference type="ARBA" id="ARBA00022527"/>
    </source>
</evidence>
<reference evidence="9" key="1">
    <citation type="submission" date="2019-12" db="EMBL/GenBank/DDBJ databases">
        <title>Actinomadura physcomitrii sp. nov., a novel actinomycete isolated from moss [Physcomitrium sphaericum (Ludw) Fuernr].</title>
        <authorList>
            <person name="Zhuang X."/>
        </authorList>
    </citation>
    <scope>NUCLEOTIDE SEQUENCE [LARGE SCALE GENOMIC DNA]</scope>
    <source>
        <strain evidence="9">LD22</strain>
    </source>
</reference>
<dbReference type="EC" id="2.7.11.1" evidence="1"/>
<evidence type="ECO:0000256" key="7">
    <source>
        <dbReference type="PROSITE-ProRule" id="PRU10141"/>
    </source>
</evidence>
<feature type="binding site" evidence="7">
    <location>
        <position position="59"/>
    </location>
    <ligand>
        <name>ATP</name>
        <dbReference type="ChEBI" id="CHEBI:30616"/>
    </ligand>
</feature>
<dbReference type="InterPro" id="IPR008266">
    <property type="entry name" value="Tyr_kinase_AS"/>
</dbReference>
<keyword evidence="3" id="KW-0808">Transferase</keyword>
<evidence type="ECO:0000256" key="4">
    <source>
        <dbReference type="ARBA" id="ARBA00022741"/>
    </source>
</evidence>
<evidence type="ECO:0000256" key="6">
    <source>
        <dbReference type="ARBA" id="ARBA00022840"/>
    </source>
</evidence>
<evidence type="ECO:0000256" key="1">
    <source>
        <dbReference type="ARBA" id="ARBA00012513"/>
    </source>
</evidence>
<dbReference type="CDD" id="cd14014">
    <property type="entry name" value="STKc_PknB_like"/>
    <property type="match status" value="1"/>
</dbReference>
<dbReference type="Gene3D" id="1.10.510.10">
    <property type="entry name" value="Transferase(Phosphotransferase) domain 1"/>
    <property type="match status" value="1"/>
</dbReference>
<protein>
    <recommendedName>
        <fullName evidence="1">non-specific serine/threonine protein kinase</fullName>
        <ecNumber evidence="1">2.7.11.1</ecNumber>
    </recommendedName>
</protein>
<dbReference type="EMBL" id="WBMS02000052">
    <property type="protein sequence ID" value="MWA06517.1"/>
    <property type="molecule type" value="Genomic_DNA"/>
</dbReference>
<keyword evidence="2" id="KW-0723">Serine/threonine-protein kinase</keyword>
<evidence type="ECO:0000313" key="10">
    <source>
        <dbReference type="Proteomes" id="UP000462055"/>
    </source>
</evidence>
<dbReference type="AlphaFoldDB" id="A0A6I4MRS5"/>
<evidence type="ECO:0000259" key="8">
    <source>
        <dbReference type="PROSITE" id="PS50011"/>
    </source>
</evidence>
<keyword evidence="5 9" id="KW-0418">Kinase</keyword>
<dbReference type="Gene3D" id="3.30.200.20">
    <property type="entry name" value="Phosphorylase Kinase, domain 1"/>
    <property type="match status" value="1"/>
</dbReference>
<dbReference type="SUPFAM" id="SSF56112">
    <property type="entry name" value="Protein kinase-like (PK-like)"/>
    <property type="match status" value="1"/>
</dbReference>
<keyword evidence="6 7" id="KW-0067">ATP-binding</keyword>
<dbReference type="InterPro" id="IPR011009">
    <property type="entry name" value="Kinase-like_dom_sf"/>
</dbReference>
<dbReference type="PANTHER" id="PTHR43289">
    <property type="entry name" value="MITOGEN-ACTIVATED PROTEIN KINASE KINASE KINASE 20-RELATED"/>
    <property type="match status" value="1"/>
</dbReference>
<gene>
    <name evidence="9" type="ORF">F8568_040455</name>
</gene>